<dbReference type="Proteomes" id="UP001500622">
    <property type="component" value="Unassembled WGS sequence"/>
</dbReference>
<reference evidence="3" key="1">
    <citation type="journal article" date="2019" name="Int. J. Syst. Evol. Microbiol.">
        <title>The Global Catalogue of Microorganisms (GCM) 10K type strain sequencing project: providing services to taxonomists for standard genome sequencing and annotation.</title>
        <authorList>
            <consortium name="The Broad Institute Genomics Platform"/>
            <consortium name="The Broad Institute Genome Sequencing Center for Infectious Disease"/>
            <person name="Wu L."/>
            <person name="Ma J."/>
        </authorList>
    </citation>
    <scope>NUCLEOTIDE SEQUENCE [LARGE SCALE GENOMIC DNA]</scope>
    <source>
        <strain evidence="3">JCM 17810</strain>
    </source>
</reference>
<dbReference type="CDD" id="cd00093">
    <property type="entry name" value="HTH_XRE"/>
    <property type="match status" value="1"/>
</dbReference>
<dbReference type="RefSeq" id="WP_345215816.1">
    <property type="nucleotide sequence ID" value="NZ_BAABGN010000007.1"/>
</dbReference>
<keyword evidence="3" id="KW-1185">Reference proteome</keyword>
<dbReference type="InterPro" id="IPR041413">
    <property type="entry name" value="MLTR_LBD"/>
</dbReference>
<dbReference type="Pfam" id="PF17765">
    <property type="entry name" value="MLTR_LBD"/>
    <property type="match status" value="1"/>
</dbReference>
<evidence type="ECO:0000313" key="3">
    <source>
        <dbReference type="Proteomes" id="UP001500622"/>
    </source>
</evidence>
<feature type="domain" description="HTH cro/C1-type" evidence="1">
    <location>
        <begin position="34"/>
        <end position="81"/>
    </location>
</feature>
<comment type="caution">
    <text evidence="2">The sequence shown here is derived from an EMBL/GenBank/DDBJ whole genome shotgun (WGS) entry which is preliminary data.</text>
</comment>
<dbReference type="PANTHER" id="PTHR35010">
    <property type="entry name" value="BLL4672 PROTEIN-RELATED"/>
    <property type="match status" value="1"/>
</dbReference>
<protein>
    <submittedName>
        <fullName evidence="2">Helix-turn-helix transcriptional regulator</fullName>
    </submittedName>
</protein>
<organism evidence="2 3">
    <name type="scientific">Georgenia halophila</name>
    <dbReference type="NCBI Taxonomy" id="620889"/>
    <lineage>
        <taxon>Bacteria</taxon>
        <taxon>Bacillati</taxon>
        <taxon>Actinomycetota</taxon>
        <taxon>Actinomycetes</taxon>
        <taxon>Micrococcales</taxon>
        <taxon>Bogoriellaceae</taxon>
        <taxon>Georgenia</taxon>
    </lineage>
</organism>
<accession>A0ABP8L484</accession>
<dbReference type="PROSITE" id="PS50943">
    <property type="entry name" value="HTH_CROC1"/>
    <property type="match status" value="1"/>
</dbReference>
<evidence type="ECO:0000259" key="1">
    <source>
        <dbReference type="PROSITE" id="PS50943"/>
    </source>
</evidence>
<dbReference type="EMBL" id="BAABGN010000007">
    <property type="protein sequence ID" value="GAA4422443.1"/>
    <property type="molecule type" value="Genomic_DNA"/>
</dbReference>
<dbReference type="Gene3D" id="3.30.450.180">
    <property type="match status" value="1"/>
</dbReference>
<gene>
    <name evidence="2" type="ORF">GCM10023169_16920</name>
</gene>
<evidence type="ECO:0000313" key="2">
    <source>
        <dbReference type="EMBL" id="GAA4422443.1"/>
    </source>
</evidence>
<dbReference type="SUPFAM" id="SSF47413">
    <property type="entry name" value="lambda repressor-like DNA-binding domains"/>
    <property type="match status" value="1"/>
</dbReference>
<name>A0ABP8L484_9MICO</name>
<proteinExistence type="predicted"/>
<dbReference type="PANTHER" id="PTHR35010:SF2">
    <property type="entry name" value="BLL4672 PROTEIN"/>
    <property type="match status" value="1"/>
</dbReference>
<dbReference type="Pfam" id="PF13560">
    <property type="entry name" value="HTH_31"/>
    <property type="match status" value="1"/>
</dbReference>
<dbReference type="InterPro" id="IPR010982">
    <property type="entry name" value="Lambda_DNA-bd_dom_sf"/>
</dbReference>
<dbReference type="Gene3D" id="1.10.260.40">
    <property type="entry name" value="lambda repressor-like DNA-binding domains"/>
    <property type="match status" value="1"/>
</dbReference>
<dbReference type="SMART" id="SM00530">
    <property type="entry name" value="HTH_XRE"/>
    <property type="match status" value="1"/>
</dbReference>
<dbReference type="InterPro" id="IPR001387">
    <property type="entry name" value="Cro/C1-type_HTH"/>
</dbReference>
<sequence>MNGSELGAFLRTRRETVTPEEVGLPRGPRRRTPGLRREELATLAGMSVDYLTRLERGKDQNPSAQVLAVLADTLRLSAEERFHLLILSKEATGAALLCPTAEPPSDHVRPTVQALLDRLGLTPAYVVNSIGDVVASTTGFEHLAASTGLFDAVRPNLARYVFTDRRAQQTYPDWDAVADEWAATLKAASCPEATMLVDELSIACGAAFTARWEASSNFPRRTGTVRMAHPDVGELRLALEVLEMPDAGDQRLVVHLPADDATCTALDQLAGRRPGALRTVGG</sequence>